<dbReference type="GO" id="GO:0006635">
    <property type="term" value="P:fatty acid beta-oxidation"/>
    <property type="evidence" value="ECO:0007669"/>
    <property type="project" value="TreeGrafter"/>
</dbReference>
<evidence type="ECO:0000313" key="9">
    <source>
        <dbReference type="Proteomes" id="UP000006556"/>
    </source>
</evidence>
<dbReference type="InterPro" id="IPR008927">
    <property type="entry name" value="6-PGluconate_DH-like_C_sf"/>
</dbReference>
<dbReference type="PIRSF" id="PIRSF000105">
    <property type="entry name" value="HCDH"/>
    <property type="match status" value="1"/>
</dbReference>
<dbReference type="Gene3D" id="3.40.50.720">
    <property type="entry name" value="NAD(P)-binding Rossmann-like Domain"/>
    <property type="match status" value="1"/>
</dbReference>
<dbReference type="EMBL" id="AP009389">
    <property type="protein sequence ID" value="BAF58454.1"/>
    <property type="molecule type" value="Genomic_DNA"/>
</dbReference>
<dbReference type="eggNOG" id="COG1250">
    <property type="taxonomic scope" value="Bacteria"/>
</dbReference>
<dbReference type="AlphaFoldDB" id="A5D5N2"/>
<accession>A5D5N2</accession>
<dbReference type="SUPFAM" id="SSF48179">
    <property type="entry name" value="6-phosphogluconate dehydrogenase C-terminal domain-like"/>
    <property type="match status" value="1"/>
</dbReference>
<dbReference type="SUPFAM" id="SSF51735">
    <property type="entry name" value="NAD(P)-binding Rossmann-fold domains"/>
    <property type="match status" value="1"/>
</dbReference>
<dbReference type="InterPro" id="IPR013328">
    <property type="entry name" value="6PGD_dom2"/>
</dbReference>
<dbReference type="GO" id="GO:0008691">
    <property type="term" value="F:3-hydroxybutyryl-CoA dehydrogenase activity"/>
    <property type="evidence" value="ECO:0007669"/>
    <property type="project" value="TreeGrafter"/>
</dbReference>
<name>A5D5N2_PELTS</name>
<evidence type="ECO:0000256" key="2">
    <source>
        <dbReference type="ARBA" id="ARBA00009463"/>
    </source>
</evidence>
<dbReference type="InterPro" id="IPR022694">
    <property type="entry name" value="3-OHacyl-CoA_DH"/>
</dbReference>
<dbReference type="Pfam" id="PF00725">
    <property type="entry name" value="3HCDH"/>
    <property type="match status" value="1"/>
</dbReference>
<reference evidence="9" key="1">
    <citation type="journal article" date="2008" name="Genome Res.">
        <title>The genome of Pelotomaculum thermopropionicum reveals niche-associated evolution in anaerobic microbiota.</title>
        <authorList>
            <person name="Kosaka T."/>
            <person name="Kato S."/>
            <person name="Shimoyama T."/>
            <person name="Ishii S."/>
            <person name="Abe T."/>
            <person name="Watanabe K."/>
        </authorList>
    </citation>
    <scope>NUCLEOTIDE SEQUENCE [LARGE SCALE GENOMIC DNA]</scope>
    <source>
        <strain evidence="9">DSM 13744 / JCM 10971 / SI</strain>
    </source>
</reference>
<evidence type="ECO:0000313" key="8">
    <source>
        <dbReference type="EMBL" id="BAF58454.1"/>
    </source>
</evidence>
<evidence type="ECO:0000256" key="1">
    <source>
        <dbReference type="ARBA" id="ARBA00005086"/>
    </source>
</evidence>
<comment type="similarity">
    <text evidence="2">Belongs to the 3-hydroxyacyl-CoA dehydrogenase family.</text>
</comment>
<organism evidence="8 9">
    <name type="scientific">Pelotomaculum thermopropionicum (strain DSM 13744 / JCM 10971 / SI)</name>
    <dbReference type="NCBI Taxonomy" id="370438"/>
    <lineage>
        <taxon>Bacteria</taxon>
        <taxon>Bacillati</taxon>
        <taxon>Bacillota</taxon>
        <taxon>Clostridia</taxon>
        <taxon>Eubacteriales</taxon>
        <taxon>Desulfotomaculaceae</taxon>
        <taxon>Pelotomaculum</taxon>
    </lineage>
</organism>
<evidence type="ECO:0000256" key="4">
    <source>
        <dbReference type="ARBA" id="ARBA00067747"/>
    </source>
</evidence>
<evidence type="ECO:0000259" key="6">
    <source>
        <dbReference type="Pfam" id="PF00725"/>
    </source>
</evidence>
<feature type="domain" description="3-hydroxyacyl-CoA dehydrogenase NAD binding" evidence="7">
    <location>
        <begin position="7"/>
        <end position="187"/>
    </location>
</feature>
<dbReference type="Pfam" id="PF02737">
    <property type="entry name" value="3HCDH_N"/>
    <property type="match status" value="1"/>
</dbReference>
<dbReference type="GO" id="GO:0070403">
    <property type="term" value="F:NAD+ binding"/>
    <property type="evidence" value="ECO:0007669"/>
    <property type="project" value="InterPro"/>
</dbReference>
<dbReference type="Proteomes" id="UP000006556">
    <property type="component" value="Chromosome"/>
</dbReference>
<dbReference type="HOGENOM" id="CLU_009834_2_0_9"/>
<keyword evidence="9" id="KW-1185">Reference proteome</keyword>
<evidence type="ECO:0000256" key="3">
    <source>
        <dbReference type="ARBA" id="ARBA00023002"/>
    </source>
</evidence>
<evidence type="ECO:0000259" key="7">
    <source>
        <dbReference type="Pfam" id="PF02737"/>
    </source>
</evidence>
<evidence type="ECO:0000256" key="5">
    <source>
        <dbReference type="PIRSR" id="PIRSR000105-1"/>
    </source>
</evidence>
<proteinExistence type="inferred from homology"/>
<protein>
    <recommendedName>
        <fullName evidence="4">3-hydroxybutyryl-CoA dehydrogenase</fullName>
    </recommendedName>
</protein>
<feature type="site" description="Important for catalytic activity" evidence="5">
    <location>
        <position position="143"/>
    </location>
</feature>
<dbReference type="InterPro" id="IPR036291">
    <property type="entry name" value="NAD(P)-bd_dom_sf"/>
</dbReference>
<dbReference type="PANTHER" id="PTHR48075:SF5">
    <property type="entry name" value="3-HYDROXYBUTYRYL-COA DEHYDROGENASE"/>
    <property type="match status" value="1"/>
</dbReference>
<dbReference type="InterPro" id="IPR006108">
    <property type="entry name" value="3HC_DH_C"/>
</dbReference>
<dbReference type="KEGG" id="pth:PTH_0272"/>
<gene>
    <name evidence="8" type="primary">FadB</name>
    <name evidence="8" type="ordered locus">PTH_0272</name>
</gene>
<keyword evidence="3" id="KW-0560">Oxidoreductase</keyword>
<feature type="domain" description="3-hydroxyacyl-CoA dehydrogenase C-terminal" evidence="6">
    <location>
        <begin position="190"/>
        <end position="288"/>
    </location>
</feature>
<dbReference type="PANTHER" id="PTHR48075">
    <property type="entry name" value="3-HYDROXYACYL-COA DEHYDROGENASE FAMILY PROTEIN"/>
    <property type="match status" value="1"/>
</dbReference>
<dbReference type="InterPro" id="IPR006176">
    <property type="entry name" value="3-OHacyl-CoA_DH_NAD-bd"/>
</dbReference>
<dbReference type="FunFam" id="3.40.50.720:FF:000009">
    <property type="entry name" value="Fatty oxidation complex, alpha subunit"/>
    <property type="match status" value="1"/>
</dbReference>
<dbReference type="STRING" id="370438.PTH_0272"/>
<dbReference type="Gene3D" id="1.10.1040.10">
    <property type="entry name" value="N-(1-d-carboxylethyl)-l-norvaline Dehydrogenase, domain 2"/>
    <property type="match status" value="1"/>
</dbReference>
<sequence>MNRVKTLAIIGAGTMGHSIAAAALQHGVSVRLIDVSAPALETARRKIQSYLASAAGKGGGKGGAVPGHLAGVLETCMEMAAGVTGADMVIEAVPEKLDLKKEIFAQLDKLCPPSVILATNTSGLPITAIASAAARPERVLGTHFYMPAYLIPLVEVVCSDYTSPDVAGDTVAFLQSIGRKPVLVKKDIPGFIGNRLQHAIAREAISLLQKGIASAQDIDTVARYTLGLRFAHTGPLEQRDLNGLDVHLDVAEYLYQSLENCTQPLAILREKVESGCLGLKTGRGFYDWEGRTREEVTARKNEQMSKVLELMLSWEKESG</sequence>
<comment type="pathway">
    <text evidence="1">Lipid metabolism; butanoate metabolism.</text>
</comment>